<feature type="signal peptide" evidence="1">
    <location>
        <begin position="1"/>
        <end position="22"/>
    </location>
</feature>
<gene>
    <name evidence="2" type="ORF">DPQ25_04790</name>
</gene>
<keyword evidence="3" id="KW-1185">Reference proteome</keyword>
<evidence type="ECO:0000313" key="3">
    <source>
        <dbReference type="Proteomes" id="UP000249377"/>
    </source>
</evidence>
<name>A0A328UDF5_9FIRM</name>
<feature type="chain" id="PRO_5016312675" evidence="1">
    <location>
        <begin position="23"/>
        <end position="73"/>
    </location>
</feature>
<dbReference type="EMBL" id="QLYR01000002">
    <property type="protein sequence ID" value="RAQ29626.1"/>
    <property type="molecule type" value="Genomic_DNA"/>
</dbReference>
<protein>
    <submittedName>
        <fullName evidence="2">Uncharacterized protein</fullName>
    </submittedName>
</protein>
<proteinExistence type="predicted"/>
<sequence length="73" mass="7796">MKPRRRASAAAGAFCVEGSAFSASVLRAGSALWLHENFVRPSGNPAAHMVQWLQLKGPQYGSIPAGRALRFGE</sequence>
<keyword evidence="1" id="KW-0732">Signal</keyword>
<organism evidence="2 3">
    <name type="scientific">Hydrogeniiclostridium mannosilyticum</name>
    <dbReference type="NCBI Taxonomy" id="2764322"/>
    <lineage>
        <taxon>Bacteria</taxon>
        <taxon>Bacillati</taxon>
        <taxon>Bacillota</taxon>
        <taxon>Clostridia</taxon>
        <taxon>Eubacteriales</taxon>
        <taxon>Acutalibacteraceae</taxon>
        <taxon>Hydrogeniiclostridium</taxon>
    </lineage>
</organism>
<dbReference type="Proteomes" id="UP000249377">
    <property type="component" value="Unassembled WGS sequence"/>
</dbReference>
<comment type="caution">
    <text evidence="2">The sequence shown here is derived from an EMBL/GenBank/DDBJ whole genome shotgun (WGS) entry which is preliminary data.</text>
</comment>
<evidence type="ECO:0000313" key="2">
    <source>
        <dbReference type="EMBL" id="RAQ29626.1"/>
    </source>
</evidence>
<evidence type="ECO:0000256" key="1">
    <source>
        <dbReference type="SAM" id="SignalP"/>
    </source>
</evidence>
<dbReference type="AlphaFoldDB" id="A0A328UDF5"/>
<accession>A0A328UDF5</accession>
<reference evidence="2 3" key="1">
    <citation type="submission" date="2018-06" db="EMBL/GenBank/DDBJ databases">
        <title>Noncontiguous genome sequence of Ruminococcaceae bacterium ASD2818.</title>
        <authorList>
            <person name="Chaplin A.V."/>
            <person name="Sokolova S.R."/>
            <person name="Kochetkova T.O."/>
            <person name="Goltsov A.Y."/>
            <person name="Trofimov D.Y."/>
            <person name="Efimov B.A."/>
        </authorList>
    </citation>
    <scope>NUCLEOTIDE SEQUENCE [LARGE SCALE GENOMIC DNA]</scope>
    <source>
        <strain evidence="2 3">ASD2818</strain>
    </source>
</reference>